<dbReference type="GO" id="GO:0003723">
    <property type="term" value="F:RNA binding"/>
    <property type="evidence" value="ECO:0007669"/>
    <property type="project" value="InterPro"/>
</dbReference>
<dbReference type="GO" id="GO:0008173">
    <property type="term" value="F:RNA methyltransferase activity"/>
    <property type="evidence" value="ECO:0007669"/>
    <property type="project" value="InterPro"/>
</dbReference>
<dbReference type="GO" id="GO:0032259">
    <property type="term" value="P:methylation"/>
    <property type="evidence" value="ECO:0007669"/>
    <property type="project" value="UniProtKB-KW"/>
</dbReference>
<gene>
    <name evidence="6" type="primary">aviRb</name>
    <name evidence="6" type="ORF">Bravens_01751</name>
</gene>
<dbReference type="PATRIC" id="fig|479117.4.peg.1736"/>
<dbReference type="SUPFAM" id="SSF55315">
    <property type="entry name" value="L30e-like"/>
    <property type="match status" value="1"/>
</dbReference>
<evidence type="ECO:0000256" key="2">
    <source>
        <dbReference type="ARBA" id="ARBA00022603"/>
    </source>
</evidence>
<dbReference type="InterPro" id="IPR013123">
    <property type="entry name" value="SpoU_subst-bd"/>
</dbReference>
<evidence type="ECO:0000256" key="3">
    <source>
        <dbReference type="ARBA" id="ARBA00022679"/>
    </source>
</evidence>
<dbReference type="SUPFAM" id="SSF75217">
    <property type="entry name" value="alpha/beta knot"/>
    <property type="match status" value="1"/>
</dbReference>
<dbReference type="InterPro" id="IPR029064">
    <property type="entry name" value="Ribosomal_eL30-like_sf"/>
</dbReference>
<dbReference type="InterPro" id="IPR029026">
    <property type="entry name" value="tRNA_m1G_MTases_N"/>
</dbReference>
<comment type="caution">
    <text evidence="6">The sequence shown here is derived from an EMBL/GenBank/DDBJ whole genome shotgun (WGS) entry which is preliminary data.</text>
</comment>
<dbReference type="SMART" id="SM00967">
    <property type="entry name" value="SpoU_sub_bind"/>
    <property type="match status" value="1"/>
</dbReference>
<dbReference type="Gene3D" id="3.40.1280.10">
    <property type="match status" value="1"/>
</dbReference>
<dbReference type="InterPro" id="IPR053888">
    <property type="entry name" value="MRM3-like_sub_bind"/>
</dbReference>
<dbReference type="EMBL" id="LQQC01000012">
    <property type="protein sequence ID" value="KXZ57233.1"/>
    <property type="molecule type" value="Genomic_DNA"/>
</dbReference>
<dbReference type="GO" id="GO:0005737">
    <property type="term" value="C:cytoplasm"/>
    <property type="evidence" value="ECO:0007669"/>
    <property type="project" value="UniProtKB-ARBA"/>
</dbReference>
<dbReference type="Proteomes" id="UP000243589">
    <property type="component" value="Unassembled WGS sequence"/>
</dbReference>
<dbReference type="RefSeq" id="WP_019174920.1">
    <property type="nucleotide sequence ID" value="NZ_LQQC01000012.1"/>
</dbReference>
<dbReference type="Gene3D" id="3.30.1330.30">
    <property type="match status" value="1"/>
</dbReference>
<dbReference type="InterPro" id="IPR001537">
    <property type="entry name" value="SpoU_MeTrfase"/>
</dbReference>
<feature type="region of interest" description="Disordered" evidence="4">
    <location>
        <begin position="1"/>
        <end position="21"/>
    </location>
</feature>
<dbReference type="GO" id="GO:0006396">
    <property type="term" value="P:RNA processing"/>
    <property type="evidence" value="ECO:0007669"/>
    <property type="project" value="InterPro"/>
</dbReference>
<keyword evidence="7" id="KW-1185">Reference proteome</keyword>
<protein>
    <submittedName>
        <fullName evidence="6">23S rRNA (Uridine(2479)-2'-O)-methyltransferase</fullName>
        <ecNumber evidence="6">2.1.1.208</ecNumber>
    </submittedName>
</protein>
<dbReference type="PANTHER" id="PTHR43191">
    <property type="entry name" value="RRNA METHYLTRANSFERASE 3"/>
    <property type="match status" value="1"/>
</dbReference>
<dbReference type="InterPro" id="IPR029028">
    <property type="entry name" value="Alpha/beta_knot_MTases"/>
</dbReference>
<dbReference type="CDD" id="cd18095">
    <property type="entry name" value="SpoU-like_rRNA-MTase"/>
    <property type="match status" value="1"/>
</dbReference>
<dbReference type="EC" id="2.1.1.208" evidence="6"/>
<evidence type="ECO:0000259" key="5">
    <source>
        <dbReference type="SMART" id="SM00967"/>
    </source>
</evidence>
<name>A0A150H5A2_9MICO</name>
<keyword evidence="2 6" id="KW-0489">Methyltransferase</keyword>
<comment type="similarity">
    <text evidence="1">Belongs to the class IV-like SAM-binding methyltransferase superfamily. RNA methyltransferase TrmH family.</text>
</comment>
<keyword evidence="3 6" id="KW-0808">Transferase</keyword>
<dbReference type="AlphaFoldDB" id="A0A150H5A2"/>
<evidence type="ECO:0000256" key="4">
    <source>
        <dbReference type="SAM" id="MobiDB-lite"/>
    </source>
</evidence>
<proteinExistence type="inferred from homology"/>
<dbReference type="PANTHER" id="PTHR43191:SF2">
    <property type="entry name" value="RRNA METHYLTRANSFERASE 3, MITOCHONDRIAL"/>
    <property type="match status" value="1"/>
</dbReference>
<feature type="domain" description="RNA 2-O ribose methyltransferase substrate binding" evidence="5">
    <location>
        <begin position="41"/>
        <end position="137"/>
    </location>
</feature>
<sequence>MERDIHPGLYGPEVTSPKSRRLREAAKLDRKQGRNKSGRFLVEGPQGIREALRHQAENRPKAVTLHVEPGEVAPRGTGAVLDVWSTVEAAERNPDILEAARDAGIKIKQTAPEALASVTDTVNSQGMIAVVEQLDVDLTSVVTKEAKLIVVLSQVRDPGNAGTVLRAADAAGADGVIITSSSVDVYNPKAVRSTAGSIFHVPVVTGVGLPEVTELARARGLQILAADGHPPAHDLHVPWDTGLDLARPTAWVFGNEAWGLPEADRAQADAAVAIPIYGKAESLNLATAAAIAVYESAKHVRMI</sequence>
<evidence type="ECO:0000313" key="6">
    <source>
        <dbReference type="EMBL" id="KXZ57233.1"/>
    </source>
</evidence>
<reference evidence="6 7" key="1">
    <citation type="submission" date="2016-01" db="EMBL/GenBank/DDBJ databases">
        <title>Use of Whole Genome Sequencing to ascertain that Brevibacterium massiliense (Roux, Raoult 2009) is a later heterotypic synonym of Brevibacterium ravenspurgense (Mages 2008).</title>
        <authorList>
            <person name="Bernier A.-M."/>
            <person name="Burdz T."/>
            <person name="Huynh C."/>
            <person name="Pachecho A.L."/>
            <person name="Wiebe D."/>
            <person name="Bonner C."/>
            <person name="Bernard K."/>
        </authorList>
    </citation>
    <scope>NUCLEOTIDE SEQUENCE [LARGE SCALE GENOMIC DNA]</scope>
    <source>
        <strain evidence="6 7">CCUG56047</strain>
    </source>
</reference>
<organism evidence="6 7">
    <name type="scientific">Brevibacterium ravenspurgense</name>
    <dbReference type="NCBI Taxonomy" id="479117"/>
    <lineage>
        <taxon>Bacteria</taxon>
        <taxon>Bacillati</taxon>
        <taxon>Actinomycetota</taxon>
        <taxon>Actinomycetes</taxon>
        <taxon>Micrococcales</taxon>
        <taxon>Brevibacteriaceae</taxon>
        <taxon>Brevibacterium</taxon>
    </lineage>
</organism>
<dbReference type="Pfam" id="PF22435">
    <property type="entry name" value="MRM3-like_sub_bind"/>
    <property type="match status" value="1"/>
</dbReference>
<dbReference type="InterPro" id="IPR051259">
    <property type="entry name" value="rRNA_Methyltransferase"/>
</dbReference>
<accession>A0A150H5A2</accession>
<evidence type="ECO:0000313" key="7">
    <source>
        <dbReference type="Proteomes" id="UP000243589"/>
    </source>
</evidence>
<evidence type="ECO:0000256" key="1">
    <source>
        <dbReference type="ARBA" id="ARBA00007228"/>
    </source>
</evidence>
<dbReference type="Pfam" id="PF00588">
    <property type="entry name" value="SpoU_methylase"/>
    <property type="match status" value="1"/>
</dbReference>